<feature type="transmembrane region" description="Helical" evidence="5">
    <location>
        <begin position="60"/>
        <end position="78"/>
    </location>
</feature>
<keyword evidence="4 5" id="KW-0472">Membrane</keyword>
<evidence type="ECO:0000256" key="5">
    <source>
        <dbReference type="SAM" id="Phobius"/>
    </source>
</evidence>
<dbReference type="KEGG" id="tpx:Turpa_0526"/>
<evidence type="ECO:0000313" key="8">
    <source>
        <dbReference type="Proteomes" id="UP000006048"/>
    </source>
</evidence>
<dbReference type="Proteomes" id="UP000006048">
    <property type="component" value="Chromosome"/>
</dbReference>
<dbReference type="EMBL" id="CP002959">
    <property type="protein sequence ID" value="AFM11180.1"/>
    <property type="molecule type" value="Genomic_DNA"/>
</dbReference>
<evidence type="ECO:0000256" key="3">
    <source>
        <dbReference type="ARBA" id="ARBA00022989"/>
    </source>
</evidence>
<evidence type="ECO:0000256" key="4">
    <source>
        <dbReference type="ARBA" id="ARBA00023136"/>
    </source>
</evidence>
<evidence type="ECO:0000256" key="1">
    <source>
        <dbReference type="ARBA" id="ARBA00004141"/>
    </source>
</evidence>
<name>I4B1M3_TURPD</name>
<reference evidence="7 8" key="1">
    <citation type="submission" date="2012-06" db="EMBL/GenBank/DDBJ databases">
        <title>The complete chromosome of genome of Turneriella parva DSM 21527.</title>
        <authorList>
            <consortium name="US DOE Joint Genome Institute (JGI-PGF)"/>
            <person name="Lucas S."/>
            <person name="Han J."/>
            <person name="Lapidus A."/>
            <person name="Bruce D."/>
            <person name="Goodwin L."/>
            <person name="Pitluck S."/>
            <person name="Peters L."/>
            <person name="Kyrpides N."/>
            <person name="Mavromatis K."/>
            <person name="Ivanova N."/>
            <person name="Mikhailova N."/>
            <person name="Chertkov O."/>
            <person name="Detter J.C."/>
            <person name="Tapia R."/>
            <person name="Han C."/>
            <person name="Land M."/>
            <person name="Hauser L."/>
            <person name="Markowitz V."/>
            <person name="Cheng J.-F."/>
            <person name="Hugenholtz P."/>
            <person name="Woyke T."/>
            <person name="Wu D."/>
            <person name="Gronow S."/>
            <person name="Wellnitz S."/>
            <person name="Brambilla E."/>
            <person name="Klenk H.-P."/>
            <person name="Eisen J.A."/>
        </authorList>
    </citation>
    <scope>NUCLEOTIDE SEQUENCE [LARGE SCALE GENOMIC DNA]</scope>
    <source>
        <strain evidence="8">ATCC BAA-1111 / DSM 21527 / NCTC 11395 / H</strain>
    </source>
</reference>
<comment type="subcellular location">
    <subcellularLocation>
        <location evidence="1">Membrane</location>
        <topology evidence="1">Multi-pass membrane protein</topology>
    </subcellularLocation>
</comment>
<organism evidence="7 8">
    <name type="scientific">Turneriella parva (strain ATCC BAA-1111 / DSM 21527 / NCTC 11395 / H)</name>
    <name type="common">Leptospira parva</name>
    <dbReference type="NCBI Taxonomy" id="869212"/>
    <lineage>
        <taxon>Bacteria</taxon>
        <taxon>Pseudomonadati</taxon>
        <taxon>Spirochaetota</taxon>
        <taxon>Spirochaetia</taxon>
        <taxon>Leptospirales</taxon>
        <taxon>Leptospiraceae</taxon>
        <taxon>Turneriella</taxon>
    </lineage>
</organism>
<feature type="transmembrane region" description="Helical" evidence="5">
    <location>
        <begin position="9"/>
        <end position="28"/>
    </location>
</feature>
<feature type="domain" description="Integral membrane bound transporter" evidence="6">
    <location>
        <begin position="21"/>
        <end position="143"/>
    </location>
</feature>
<dbReference type="HOGENOM" id="CLU_130425_0_0_12"/>
<evidence type="ECO:0000313" key="7">
    <source>
        <dbReference type="EMBL" id="AFM11180.1"/>
    </source>
</evidence>
<gene>
    <name evidence="7" type="ordered locus">Turpa_0526</name>
</gene>
<evidence type="ECO:0000259" key="6">
    <source>
        <dbReference type="Pfam" id="PF13515"/>
    </source>
</evidence>
<keyword evidence="3 5" id="KW-1133">Transmembrane helix</keyword>
<evidence type="ECO:0000256" key="2">
    <source>
        <dbReference type="ARBA" id="ARBA00022692"/>
    </source>
</evidence>
<feature type="transmembrane region" description="Helical" evidence="5">
    <location>
        <begin position="84"/>
        <end position="115"/>
    </location>
</feature>
<accession>I4B1M3</accession>
<feature type="transmembrane region" description="Helical" evidence="5">
    <location>
        <begin position="127"/>
        <end position="148"/>
    </location>
</feature>
<dbReference type="Pfam" id="PF13515">
    <property type="entry name" value="FUSC_2"/>
    <property type="match status" value="1"/>
</dbReference>
<dbReference type="OrthoDB" id="670056at2"/>
<keyword evidence="2 5" id="KW-0812">Transmembrane</keyword>
<sequence length="162" mass="17350">MTPQKRNTAIYLLKMVIAVSLCYLLSLWVSQVDYIWALISAVLVMTPEGKDAVQLSVIRIKGNIIGVLVGVLFLFAALENPVNIIAGATVALFACHRLQLMAGARSTLVALIITLMQTDSTDHWGAAVSRVAAVVAGCAIALFATHLVHNVFKLQYGTEANG</sequence>
<dbReference type="STRING" id="869212.Turpa_0526"/>
<dbReference type="InterPro" id="IPR049453">
    <property type="entry name" value="Memb_transporter_dom"/>
</dbReference>
<protein>
    <submittedName>
        <fullName evidence="7">Membrane protein</fullName>
    </submittedName>
</protein>
<keyword evidence="8" id="KW-1185">Reference proteome</keyword>
<dbReference type="AlphaFoldDB" id="I4B1M3"/>
<proteinExistence type="predicted"/>
<dbReference type="RefSeq" id="WP_014801700.1">
    <property type="nucleotide sequence ID" value="NC_018020.1"/>
</dbReference>
<dbReference type="GO" id="GO:0016020">
    <property type="term" value="C:membrane"/>
    <property type="evidence" value="ECO:0007669"/>
    <property type="project" value="UniProtKB-SubCell"/>
</dbReference>